<comment type="caution">
    <text evidence="8">The sequence shown here is derived from an EMBL/GenBank/DDBJ whole genome shotgun (WGS) entry which is preliminary data.</text>
</comment>
<evidence type="ECO:0000256" key="6">
    <source>
        <dbReference type="SAM" id="MobiDB-lite"/>
    </source>
</evidence>
<dbReference type="Gene3D" id="4.10.1000.10">
    <property type="entry name" value="Zinc finger, CCCH-type"/>
    <property type="match status" value="2"/>
</dbReference>
<dbReference type="InterPro" id="IPR045877">
    <property type="entry name" value="ZFP36-like"/>
</dbReference>
<protein>
    <submittedName>
        <fullName evidence="8">mRNA decay factor CTH1 (Cysteine-three-histidine protein 1)</fullName>
    </submittedName>
</protein>
<reference evidence="8 9" key="1">
    <citation type="submission" date="2024-02" db="EMBL/GenBank/DDBJ databases">
        <authorList>
            <person name="Chen Y."/>
            <person name="Shah S."/>
            <person name="Dougan E. K."/>
            <person name="Thang M."/>
            <person name="Chan C."/>
        </authorList>
    </citation>
    <scope>NUCLEOTIDE SEQUENCE [LARGE SCALE GENOMIC DNA]</scope>
</reference>
<dbReference type="PROSITE" id="PS50103">
    <property type="entry name" value="ZF_C3H1"/>
    <property type="match status" value="2"/>
</dbReference>
<dbReference type="PANTHER" id="PTHR12547">
    <property type="entry name" value="CCCH ZINC FINGER/TIS11-RELATED"/>
    <property type="match status" value="1"/>
</dbReference>
<accession>A0ABP0J8P7</accession>
<dbReference type="SUPFAM" id="SSF90229">
    <property type="entry name" value="CCCH zinc finger"/>
    <property type="match status" value="2"/>
</dbReference>
<feature type="zinc finger region" description="C3H1-type" evidence="5">
    <location>
        <begin position="52"/>
        <end position="80"/>
    </location>
</feature>
<feature type="region of interest" description="Disordered" evidence="6">
    <location>
        <begin position="84"/>
        <end position="110"/>
    </location>
</feature>
<feature type="zinc finger region" description="C3H1-type" evidence="5">
    <location>
        <begin position="18"/>
        <end position="44"/>
    </location>
</feature>
<proteinExistence type="predicted"/>
<dbReference type="SMART" id="SM00356">
    <property type="entry name" value="ZnF_C3H1"/>
    <property type="match status" value="2"/>
</dbReference>
<feature type="domain" description="C3H1-type" evidence="7">
    <location>
        <begin position="18"/>
        <end position="44"/>
    </location>
</feature>
<sequence>MADASIPQKDTKRLQVHQQTRLCKFFVMGKCTRGQSCAFAHGQDKLRQQPDFSKTRLCADFMELGSCAEGEGCKFAHGKSELRPGSAVKIGRPSKKEMQDSPEKKDKDPAAVQGIQAAKILQLQHSLHSQAALNLLMGGASTKQPNKQPEIESADSCLEKPSSFSRQTTWEGIDTASAAFSRGTSLASAWDPLPDRTAGVPPPLPELSEWQVQVKNTFIEVSDSDTSDTEQDQGVLRRTRSVPLF</sequence>
<dbReference type="Proteomes" id="UP001642464">
    <property type="component" value="Unassembled WGS sequence"/>
</dbReference>
<feature type="compositionally biased region" description="Acidic residues" evidence="6">
    <location>
        <begin position="222"/>
        <end position="231"/>
    </location>
</feature>
<dbReference type="PANTHER" id="PTHR12547:SF18">
    <property type="entry name" value="PROTEIN TIS11"/>
    <property type="match status" value="1"/>
</dbReference>
<evidence type="ECO:0000256" key="3">
    <source>
        <dbReference type="ARBA" id="ARBA00022771"/>
    </source>
</evidence>
<keyword evidence="9" id="KW-1185">Reference proteome</keyword>
<name>A0ABP0J8P7_9DINO</name>
<dbReference type="Pfam" id="PF00642">
    <property type="entry name" value="zf-CCCH"/>
    <property type="match status" value="2"/>
</dbReference>
<feature type="region of interest" description="Disordered" evidence="6">
    <location>
        <begin position="140"/>
        <end position="166"/>
    </location>
</feature>
<evidence type="ECO:0000256" key="5">
    <source>
        <dbReference type="PROSITE-ProRule" id="PRU00723"/>
    </source>
</evidence>
<evidence type="ECO:0000313" key="8">
    <source>
        <dbReference type="EMBL" id="CAK9010701.1"/>
    </source>
</evidence>
<dbReference type="InterPro" id="IPR000571">
    <property type="entry name" value="Znf_CCCH"/>
</dbReference>
<evidence type="ECO:0000256" key="2">
    <source>
        <dbReference type="ARBA" id="ARBA00022737"/>
    </source>
</evidence>
<organism evidence="8 9">
    <name type="scientific">Durusdinium trenchii</name>
    <dbReference type="NCBI Taxonomy" id="1381693"/>
    <lineage>
        <taxon>Eukaryota</taxon>
        <taxon>Sar</taxon>
        <taxon>Alveolata</taxon>
        <taxon>Dinophyceae</taxon>
        <taxon>Suessiales</taxon>
        <taxon>Symbiodiniaceae</taxon>
        <taxon>Durusdinium</taxon>
    </lineage>
</organism>
<feature type="domain" description="C3H1-type" evidence="7">
    <location>
        <begin position="52"/>
        <end position="80"/>
    </location>
</feature>
<dbReference type="InterPro" id="IPR036855">
    <property type="entry name" value="Znf_CCCH_sf"/>
</dbReference>
<evidence type="ECO:0000259" key="7">
    <source>
        <dbReference type="PROSITE" id="PS50103"/>
    </source>
</evidence>
<gene>
    <name evidence="8" type="ORF">SCF082_LOCUS10782</name>
</gene>
<keyword evidence="2" id="KW-0677">Repeat</keyword>
<dbReference type="EMBL" id="CAXAMM010006335">
    <property type="protein sequence ID" value="CAK9010701.1"/>
    <property type="molecule type" value="Genomic_DNA"/>
</dbReference>
<keyword evidence="4 5" id="KW-0862">Zinc</keyword>
<evidence type="ECO:0000256" key="1">
    <source>
        <dbReference type="ARBA" id="ARBA00022723"/>
    </source>
</evidence>
<evidence type="ECO:0000256" key="4">
    <source>
        <dbReference type="ARBA" id="ARBA00022833"/>
    </source>
</evidence>
<feature type="compositionally biased region" description="Basic and acidic residues" evidence="6">
    <location>
        <begin position="94"/>
        <end position="109"/>
    </location>
</feature>
<keyword evidence="1 5" id="KW-0479">Metal-binding</keyword>
<feature type="region of interest" description="Disordered" evidence="6">
    <location>
        <begin position="219"/>
        <end position="245"/>
    </location>
</feature>
<keyword evidence="3 5" id="KW-0863">Zinc-finger</keyword>
<evidence type="ECO:0000313" key="9">
    <source>
        <dbReference type="Proteomes" id="UP001642464"/>
    </source>
</evidence>